<evidence type="ECO:0000313" key="2">
    <source>
        <dbReference type="EMBL" id="GAB0199836.1"/>
    </source>
</evidence>
<proteinExistence type="predicted"/>
<dbReference type="EMBL" id="BAAFJT010000024">
    <property type="protein sequence ID" value="GAB0199836.1"/>
    <property type="molecule type" value="Genomic_DNA"/>
</dbReference>
<feature type="compositionally biased region" description="Polar residues" evidence="1">
    <location>
        <begin position="46"/>
        <end position="73"/>
    </location>
</feature>
<dbReference type="AlphaFoldDB" id="A0ABC9XR99"/>
<evidence type="ECO:0000313" key="3">
    <source>
        <dbReference type="Proteomes" id="UP001623348"/>
    </source>
</evidence>
<dbReference type="Proteomes" id="UP001623348">
    <property type="component" value="Unassembled WGS sequence"/>
</dbReference>
<reference evidence="2 3" key="1">
    <citation type="submission" date="2024-06" db="EMBL/GenBank/DDBJ databases">
        <title>The draft genome of Grus japonensis, version 3.</title>
        <authorList>
            <person name="Nabeshima K."/>
            <person name="Suzuki S."/>
            <person name="Onuma M."/>
        </authorList>
    </citation>
    <scope>NUCLEOTIDE SEQUENCE [LARGE SCALE GENOMIC DNA]</scope>
    <source>
        <strain evidence="2 3">451A</strain>
    </source>
</reference>
<keyword evidence="3" id="KW-1185">Reference proteome</keyword>
<comment type="caution">
    <text evidence="2">The sequence shown here is derived from an EMBL/GenBank/DDBJ whole genome shotgun (WGS) entry which is preliminary data.</text>
</comment>
<feature type="region of interest" description="Disordered" evidence="1">
    <location>
        <begin position="125"/>
        <end position="155"/>
    </location>
</feature>
<gene>
    <name evidence="2" type="ORF">GRJ2_002449000</name>
</gene>
<organism evidence="2 3">
    <name type="scientific">Grus japonensis</name>
    <name type="common">Japanese crane</name>
    <name type="synonym">Red-crowned crane</name>
    <dbReference type="NCBI Taxonomy" id="30415"/>
    <lineage>
        <taxon>Eukaryota</taxon>
        <taxon>Metazoa</taxon>
        <taxon>Chordata</taxon>
        <taxon>Craniata</taxon>
        <taxon>Vertebrata</taxon>
        <taxon>Euteleostomi</taxon>
        <taxon>Archelosauria</taxon>
        <taxon>Archosauria</taxon>
        <taxon>Dinosauria</taxon>
        <taxon>Saurischia</taxon>
        <taxon>Theropoda</taxon>
        <taxon>Coelurosauria</taxon>
        <taxon>Aves</taxon>
        <taxon>Neognathae</taxon>
        <taxon>Neoaves</taxon>
        <taxon>Gruiformes</taxon>
        <taxon>Gruidae</taxon>
        <taxon>Grus</taxon>
    </lineage>
</organism>
<feature type="region of interest" description="Disordered" evidence="1">
    <location>
        <begin position="362"/>
        <end position="400"/>
    </location>
</feature>
<accession>A0ABC9XR99</accession>
<name>A0ABC9XR99_GRUJA</name>
<feature type="compositionally biased region" description="Basic and acidic residues" evidence="1">
    <location>
        <begin position="366"/>
        <end position="376"/>
    </location>
</feature>
<sequence>MGSDFSKQICCVTCRRCKKQEAEEANEETSETKPILPTLGEASLRVDTQPSTPAWEVSQQGSEEVQSLSQDRQPSADAAEENPEACSAGDPLGTTEGWEATWDSTDFLVAPADGETKEEAQVLTHLDNQQEREKVSNTEEDIKPVPHVSEAQPVTHEAQDVKLLADKEQPDEQAEAGTEGSPCAGITLQQRNILNFIEITSETAAGQDGEIKPPVESLIGRNFSLCAVQVAEETETYLSAEHVEGTDRAKLPEISPPSTKRAELTCLVDTASLLTVPATQKARETVDPWEVVANGMAEMYSTSAAPWESRYVEGESLEPANQLLDLLQQETQSSMPTAQEMESLCCVEPVELSEALCQSSDGVLGEQKDKESRECDAETTASEAEPQHRTMQQTTELPEEPLACVQTPVKQEAEFLNMAPLLSEVLGSSGEIEAEKVEA</sequence>
<protein>
    <submittedName>
        <fullName evidence="2">Uncharacterized protein</fullName>
    </submittedName>
</protein>
<evidence type="ECO:0000256" key="1">
    <source>
        <dbReference type="SAM" id="MobiDB-lite"/>
    </source>
</evidence>
<feature type="region of interest" description="Disordered" evidence="1">
    <location>
        <begin position="21"/>
        <end position="101"/>
    </location>
</feature>
<feature type="compositionally biased region" description="Basic and acidic residues" evidence="1">
    <location>
        <begin position="128"/>
        <end position="144"/>
    </location>
</feature>